<dbReference type="Pfam" id="PF00582">
    <property type="entry name" value="Usp"/>
    <property type="match status" value="1"/>
</dbReference>
<dbReference type="GeneID" id="99244246"/>
<dbReference type="OrthoDB" id="105697at2157"/>
<evidence type="ECO:0000259" key="2">
    <source>
        <dbReference type="Pfam" id="PF00582"/>
    </source>
</evidence>
<dbReference type="CDD" id="cd00293">
    <property type="entry name" value="USP-like"/>
    <property type="match status" value="1"/>
</dbReference>
<proteinExistence type="inferred from homology"/>
<organism evidence="3 4">
    <name type="scientific">Haloplanus rallus</name>
    <dbReference type="NCBI Taxonomy" id="1816183"/>
    <lineage>
        <taxon>Archaea</taxon>
        <taxon>Methanobacteriati</taxon>
        <taxon>Methanobacteriota</taxon>
        <taxon>Stenosarchaea group</taxon>
        <taxon>Halobacteria</taxon>
        <taxon>Halobacteriales</taxon>
        <taxon>Haloferacaceae</taxon>
        <taxon>Haloplanus</taxon>
    </lineage>
</organism>
<feature type="domain" description="UspA" evidence="2">
    <location>
        <begin position="1"/>
        <end position="139"/>
    </location>
</feature>
<comment type="similarity">
    <text evidence="1">Belongs to the universal stress protein A family.</text>
</comment>
<dbReference type="InterPro" id="IPR006016">
    <property type="entry name" value="UspA"/>
</dbReference>
<dbReference type="RefSeq" id="WP_157690840.1">
    <property type="nucleotide sequence ID" value="NZ_CP034345.1"/>
</dbReference>
<dbReference type="PANTHER" id="PTHR46268:SF6">
    <property type="entry name" value="UNIVERSAL STRESS PROTEIN UP12"/>
    <property type="match status" value="1"/>
</dbReference>
<evidence type="ECO:0000256" key="1">
    <source>
        <dbReference type="ARBA" id="ARBA00008791"/>
    </source>
</evidence>
<dbReference type="SUPFAM" id="SSF52402">
    <property type="entry name" value="Adenine nucleotide alpha hydrolases-like"/>
    <property type="match status" value="1"/>
</dbReference>
<protein>
    <submittedName>
        <fullName evidence="3">Universal stress protein</fullName>
    </submittedName>
</protein>
<dbReference type="Proteomes" id="UP000428325">
    <property type="component" value="Chromosome"/>
</dbReference>
<sequence length="146" mass="15598">MYDAILVPTDGSEGVERTLDHALEMARNHDATVHALYVIDRRFELAADEDRDDLIARLTERGEGAVAAVAERAGAAGVDAVTGVREGIPYKTILGYADEADVDVIAMGTHGRTGRDRLAHLGSVTERVVENATVPVFVVNIGDDAD</sequence>
<evidence type="ECO:0000313" key="4">
    <source>
        <dbReference type="Proteomes" id="UP000428325"/>
    </source>
</evidence>
<dbReference type="PANTHER" id="PTHR46268">
    <property type="entry name" value="STRESS RESPONSE PROTEIN NHAX"/>
    <property type="match status" value="1"/>
</dbReference>
<keyword evidence="4" id="KW-1185">Reference proteome</keyword>
<dbReference type="KEGG" id="hra:EI982_17115"/>
<evidence type="ECO:0000313" key="3">
    <source>
        <dbReference type="EMBL" id="QGX96376.1"/>
    </source>
</evidence>
<gene>
    <name evidence="3" type="ORF">EI982_17115</name>
</gene>
<dbReference type="InterPro" id="IPR014729">
    <property type="entry name" value="Rossmann-like_a/b/a_fold"/>
</dbReference>
<name>A0A6B9F7E0_9EURY</name>
<dbReference type="EMBL" id="CP034345">
    <property type="protein sequence ID" value="QGX96376.1"/>
    <property type="molecule type" value="Genomic_DNA"/>
</dbReference>
<dbReference type="Gene3D" id="3.40.50.620">
    <property type="entry name" value="HUPs"/>
    <property type="match status" value="1"/>
</dbReference>
<accession>A0A6B9F7E0</accession>
<dbReference type="PRINTS" id="PR01438">
    <property type="entry name" value="UNVRSLSTRESS"/>
</dbReference>
<dbReference type="InterPro" id="IPR006015">
    <property type="entry name" value="Universal_stress_UspA"/>
</dbReference>
<reference evidence="3 4" key="1">
    <citation type="submission" date="2018-12" db="EMBL/GenBank/DDBJ databases">
        <title>Complete genome sequence of Haloplanus rallus MBLA0036.</title>
        <authorList>
            <person name="Nam Y.-d."/>
            <person name="Kang J."/>
            <person name="Chung W.-H."/>
            <person name="Park Y.S."/>
        </authorList>
    </citation>
    <scope>NUCLEOTIDE SEQUENCE [LARGE SCALE GENOMIC DNA]</scope>
    <source>
        <strain evidence="3 4">MBLA0036</strain>
    </source>
</reference>
<dbReference type="AlphaFoldDB" id="A0A6B9F7E0"/>